<dbReference type="PANTHER" id="PTHR10695">
    <property type="entry name" value="DEPHOSPHO-COA KINASE-RELATED"/>
    <property type="match status" value="1"/>
</dbReference>
<dbReference type="InterPro" id="IPR027417">
    <property type="entry name" value="P-loop_NTPase"/>
</dbReference>
<evidence type="ECO:0000313" key="11">
    <source>
        <dbReference type="Proteomes" id="UP000193834"/>
    </source>
</evidence>
<keyword evidence="3 8" id="KW-0808">Transferase</keyword>
<dbReference type="FunFam" id="3.40.50.300:FF:000991">
    <property type="entry name" value="Dephospho-CoA kinase"/>
    <property type="match status" value="1"/>
</dbReference>
<evidence type="ECO:0000256" key="6">
    <source>
        <dbReference type="ARBA" id="ARBA00022840"/>
    </source>
</evidence>
<gene>
    <name evidence="8" type="primary">coaE</name>
    <name evidence="10" type="ORF">SAMN06295960_3642</name>
</gene>
<keyword evidence="5 8" id="KW-0418">Kinase</keyword>
<name>A0A1X7LLI4_9BACL</name>
<keyword evidence="4 8" id="KW-0547">Nucleotide-binding</keyword>
<comment type="catalytic activity">
    <reaction evidence="8">
        <text>3'-dephospho-CoA + ATP = ADP + CoA + H(+)</text>
        <dbReference type="Rhea" id="RHEA:18245"/>
        <dbReference type="ChEBI" id="CHEBI:15378"/>
        <dbReference type="ChEBI" id="CHEBI:30616"/>
        <dbReference type="ChEBI" id="CHEBI:57287"/>
        <dbReference type="ChEBI" id="CHEBI:57328"/>
        <dbReference type="ChEBI" id="CHEBI:456216"/>
        <dbReference type="EC" id="2.7.1.24"/>
    </reaction>
</comment>
<dbReference type="RefSeq" id="WP_085496526.1">
    <property type="nucleotide sequence ID" value="NZ_FXAZ01000005.1"/>
</dbReference>
<evidence type="ECO:0000256" key="4">
    <source>
        <dbReference type="ARBA" id="ARBA00022741"/>
    </source>
</evidence>
<sequence length="198" mass="22219">MNIGLTGGIASGKSTVAALLAQHGAALIDLDRIAREVVLPGSPVLKQIVDRFGSDMLQDDGSLHRKRLGEIVFRSAADLEALNAITHPAIRQVMFQQMAAYEEEDPNRLIVVDVPLLYESKMEQLFEEVMVVYVPRQLQLKRLMERDGITKEQAEARLNAQLDIEAKRAQADIVIWNDQGIEETKEQVLRFVKKKGML</sequence>
<dbReference type="Proteomes" id="UP000193834">
    <property type="component" value="Unassembled WGS sequence"/>
</dbReference>
<evidence type="ECO:0000256" key="5">
    <source>
        <dbReference type="ARBA" id="ARBA00022777"/>
    </source>
</evidence>
<dbReference type="SUPFAM" id="SSF52540">
    <property type="entry name" value="P-loop containing nucleoside triphosphate hydrolases"/>
    <property type="match status" value="1"/>
</dbReference>
<organism evidence="10 11">
    <name type="scientific">Paenibacillus aquistagni</name>
    <dbReference type="NCBI Taxonomy" id="1852522"/>
    <lineage>
        <taxon>Bacteria</taxon>
        <taxon>Bacillati</taxon>
        <taxon>Bacillota</taxon>
        <taxon>Bacilli</taxon>
        <taxon>Bacillales</taxon>
        <taxon>Paenibacillaceae</taxon>
        <taxon>Paenibacillus</taxon>
    </lineage>
</organism>
<evidence type="ECO:0000313" key="10">
    <source>
        <dbReference type="EMBL" id="SMG54019.1"/>
    </source>
</evidence>
<dbReference type="Pfam" id="PF01121">
    <property type="entry name" value="CoaE"/>
    <property type="match status" value="1"/>
</dbReference>
<dbReference type="CDD" id="cd02022">
    <property type="entry name" value="DPCK"/>
    <property type="match status" value="1"/>
</dbReference>
<keyword evidence="7 8" id="KW-0173">Coenzyme A biosynthesis</keyword>
<feature type="binding site" evidence="8">
    <location>
        <begin position="10"/>
        <end position="15"/>
    </location>
    <ligand>
        <name>ATP</name>
        <dbReference type="ChEBI" id="CHEBI:30616"/>
    </ligand>
</feature>
<comment type="function">
    <text evidence="8">Catalyzes the phosphorylation of the 3'-hydroxyl group of dephosphocoenzyme A to form coenzyme A.</text>
</comment>
<dbReference type="STRING" id="1852522.SAMN06295960_3642"/>
<dbReference type="PANTHER" id="PTHR10695:SF46">
    <property type="entry name" value="BIFUNCTIONAL COENZYME A SYNTHASE-RELATED"/>
    <property type="match status" value="1"/>
</dbReference>
<evidence type="ECO:0000256" key="9">
    <source>
        <dbReference type="NCBIfam" id="TIGR00152"/>
    </source>
</evidence>
<dbReference type="GO" id="GO:0004140">
    <property type="term" value="F:dephospho-CoA kinase activity"/>
    <property type="evidence" value="ECO:0007669"/>
    <property type="project" value="UniProtKB-UniRule"/>
</dbReference>
<evidence type="ECO:0000256" key="3">
    <source>
        <dbReference type="ARBA" id="ARBA00022679"/>
    </source>
</evidence>
<protein>
    <recommendedName>
        <fullName evidence="8 9">Dephospho-CoA kinase</fullName>
        <ecNumber evidence="8 9">2.7.1.24</ecNumber>
    </recommendedName>
    <alternativeName>
        <fullName evidence="8">Dephosphocoenzyme A kinase</fullName>
    </alternativeName>
</protein>
<dbReference type="EMBL" id="FXAZ01000005">
    <property type="protein sequence ID" value="SMG54019.1"/>
    <property type="molecule type" value="Genomic_DNA"/>
</dbReference>
<evidence type="ECO:0000256" key="7">
    <source>
        <dbReference type="ARBA" id="ARBA00022993"/>
    </source>
</evidence>
<dbReference type="GO" id="GO:0005524">
    <property type="term" value="F:ATP binding"/>
    <property type="evidence" value="ECO:0007669"/>
    <property type="project" value="UniProtKB-UniRule"/>
</dbReference>
<dbReference type="InterPro" id="IPR001977">
    <property type="entry name" value="Depp_CoAkinase"/>
</dbReference>
<proteinExistence type="inferred from homology"/>
<evidence type="ECO:0000256" key="2">
    <source>
        <dbReference type="ARBA" id="ARBA00022490"/>
    </source>
</evidence>
<keyword evidence="6 8" id="KW-0067">ATP-binding</keyword>
<dbReference type="Gene3D" id="3.40.50.300">
    <property type="entry name" value="P-loop containing nucleotide triphosphate hydrolases"/>
    <property type="match status" value="1"/>
</dbReference>
<comment type="similarity">
    <text evidence="1 8">Belongs to the CoaE family.</text>
</comment>
<dbReference type="GO" id="GO:0015937">
    <property type="term" value="P:coenzyme A biosynthetic process"/>
    <property type="evidence" value="ECO:0007669"/>
    <property type="project" value="UniProtKB-UniRule"/>
</dbReference>
<accession>A0A1X7LLI4</accession>
<evidence type="ECO:0000256" key="8">
    <source>
        <dbReference type="HAMAP-Rule" id="MF_00376"/>
    </source>
</evidence>
<comment type="subcellular location">
    <subcellularLocation>
        <location evidence="8">Cytoplasm</location>
    </subcellularLocation>
</comment>
<dbReference type="HAMAP" id="MF_00376">
    <property type="entry name" value="Dephospho_CoA_kinase"/>
    <property type="match status" value="1"/>
</dbReference>
<comment type="pathway">
    <text evidence="8">Cofactor biosynthesis; coenzyme A biosynthesis; CoA from (R)-pantothenate: step 5/5.</text>
</comment>
<dbReference type="PROSITE" id="PS51219">
    <property type="entry name" value="DPCK"/>
    <property type="match status" value="1"/>
</dbReference>
<dbReference type="UniPathway" id="UPA00241">
    <property type="reaction ID" value="UER00356"/>
</dbReference>
<keyword evidence="11" id="KW-1185">Reference proteome</keyword>
<dbReference type="OrthoDB" id="9812943at2"/>
<dbReference type="AlphaFoldDB" id="A0A1X7LLI4"/>
<dbReference type="GO" id="GO:0005737">
    <property type="term" value="C:cytoplasm"/>
    <property type="evidence" value="ECO:0007669"/>
    <property type="project" value="UniProtKB-SubCell"/>
</dbReference>
<evidence type="ECO:0000256" key="1">
    <source>
        <dbReference type="ARBA" id="ARBA00009018"/>
    </source>
</evidence>
<dbReference type="EC" id="2.7.1.24" evidence="8 9"/>
<dbReference type="NCBIfam" id="TIGR00152">
    <property type="entry name" value="dephospho-CoA kinase"/>
    <property type="match status" value="1"/>
</dbReference>
<keyword evidence="2 8" id="KW-0963">Cytoplasm</keyword>
<reference evidence="10 11" key="1">
    <citation type="submission" date="2017-04" db="EMBL/GenBank/DDBJ databases">
        <authorList>
            <person name="Afonso C.L."/>
            <person name="Miller P.J."/>
            <person name="Scott M.A."/>
            <person name="Spackman E."/>
            <person name="Goraichik I."/>
            <person name="Dimitrov K.M."/>
            <person name="Suarez D.L."/>
            <person name="Swayne D.E."/>
        </authorList>
    </citation>
    <scope>NUCLEOTIDE SEQUENCE [LARGE SCALE GENOMIC DNA]</scope>
    <source>
        <strain evidence="10 11">11</strain>
    </source>
</reference>